<protein>
    <submittedName>
        <fullName evidence="1">Uncharacterized protein</fullName>
    </submittedName>
</protein>
<evidence type="ECO:0000313" key="2">
    <source>
        <dbReference type="Proteomes" id="UP000186108"/>
    </source>
</evidence>
<geneLocation type="plasmid" evidence="2">
    <name>pr1cp1</name>
</geneLocation>
<accession>A0A1B1KIM9</accession>
<proteinExistence type="predicted"/>
<evidence type="ECO:0000313" key="1">
    <source>
        <dbReference type="EMBL" id="ANS32469.1"/>
    </source>
</evidence>
<sequence>MVCDPGCFSPFHMPWLWPFWGVLFPYANPANPGMWPPF</sequence>
<dbReference type="AlphaFoldDB" id="A0A1B1KIM9"/>
<name>A0A1B1KIM9_RHOOP</name>
<keyword evidence="1" id="KW-0614">Plasmid</keyword>
<gene>
    <name evidence="1" type="ORF">R1CP_39430</name>
</gene>
<dbReference type="EMBL" id="CP009112">
    <property type="protein sequence ID" value="ANS32469.1"/>
    <property type="molecule type" value="Genomic_DNA"/>
</dbReference>
<dbReference type="Proteomes" id="UP000186108">
    <property type="component" value="Plasmid pR1CP1"/>
</dbReference>
<reference evidence="1 2" key="1">
    <citation type="submission" date="2014-07" db="EMBL/GenBank/DDBJ databases">
        <authorList>
            <person name="Zhang J.E."/>
            <person name="Yang H."/>
            <person name="Guo J."/>
            <person name="Deng Z."/>
            <person name="Luo H."/>
            <person name="Luo M."/>
            <person name="Zhao B."/>
        </authorList>
    </citation>
    <scope>NUCLEOTIDE SEQUENCE [LARGE SCALE GENOMIC DNA]</scope>
    <source>
        <strain evidence="1 2">1CP</strain>
        <plasmid evidence="2">Plasmid pr1cp1</plasmid>
    </source>
</reference>
<organism evidence="1 2">
    <name type="scientific">Rhodococcus opacus</name>
    <name type="common">Nocardia opaca</name>
    <dbReference type="NCBI Taxonomy" id="37919"/>
    <lineage>
        <taxon>Bacteria</taxon>
        <taxon>Bacillati</taxon>
        <taxon>Actinomycetota</taxon>
        <taxon>Actinomycetes</taxon>
        <taxon>Mycobacteriales</taxon>
        <taxon>Nocardiaceae</taxon>
        <taxon>Rhodococcus</taxon>
    </lineage>
</organism>